<comment type="similarity">
    <text evidence="1">Belongs to the phosphoglycerate mutase family. BPG-dependent PGAM subfamily.</text>
</comment>
<dbReference type="InterPro" id="IPR005952">
    <property type="entry name" value="Phosphogly_mut1"/>
</dbReference>
<dbReference type="PANTHER" id="PTHR11931">
    <property type="entry name" value="PHOSPHOGLYCERATE MUTASE"/>
    <property type="match status" value="1"/>
</dbReference>
<dbReference type="SMART" id="SM00855">
    <property type="entry name" value="PGAM"/>
    <property type="match status" value="1"/>
</dbReference>
<evidence type="ECO:0000256" key="2">
    <source>
        <dbReference type="ARBA" id="ARBA00012028"/>
    </source>
</evidence>
<dbReference type="SUPFAM" id="SSF53254">
    <property type="entry name" value="Phosphoglycerate mutase-like"/>
    <property type="match status" value="1"/>
</dbReference>
<feature type="domain" description="DUF6815" evidence="7">
    <location>
        <begin position="1574"/>
        <end position="1679"/>
    </location>
</feature>
<dbReference type="GO" id="GO:0006096">
    <property type="term" value="P:glycolytic process"/>
    <property type="evidence" value="ECO:0007669"/>
    <property type="project" value="UniProtKB-KW"/>
</dbReference>
<proteinExistence type="inferred from homology"/>
<feature type="domain" description="DUF6815" evidence="7">
    <location>
        <begin position="714"/>
        <end position="819"/>
    </location>
</feature>
<evidence type="ECO:0000256" key="4">
    <source>
        <dbReference type="ARBA" id="ARBA00023235"/>
    </source>
</evidence>
<keyword evidence="4" id="KW-0413">Isomerase</keyword>
<dbReference type="SUPFAM" id="SSF56059">
    <property type="entry name" value="Glutathione synthetase ATP-binding domain-like"/>
    <property type="match status" value="3"/>
</dbReference>
<feature type="domain" description="DUF6815" evidence="7">
    <location>
        <begin position="1144"/>
        <end position="1249"/>
    </location>
</feature>
<evidence type="ECO:0000256" key="3">
    <source>
        <dbReference type="ARBA" id="ARBA00023152"/>
    </source>
</evidence>
<dbReference type="Pfam" id="PF00300">
    <property type="entry name" value="His_Phos_1"/>
    <property type="match status" value="1"/>
</dbReference>
<dbReference type="InterPro" id="IPR013078">
    <property type="entry name" value="His_Pase_superF_clade-1"/>
</dbReference>
<evidence type="ECO:0000313" key="8">
    <source>
        <dbReference type="EMBL" id="CAJ1371221.1"/>
    </source>
</evidence>
<feature type="domain" description="DUF6815" evidence="7">
    <location>
        <begin position="2434"/>
        <end position="2539"/>
    </location>
</feature>
<gene>
    <name evidence="8" type="ORF">EVOR1521_LOCUS1587</name>
</gene>
<dbReference type="CDD" id="cd07067">
    <property type="entry name" value="HP_PGM_like"/>
    <property type="match status" value="1"/>
</dbReference>
<evidence type="ECO:0000256" key="6">
    <source>
        <dbReference type="SAM" id="MobiDB-lite"/>
    </source>
</evidence>
<evidence type="ECO:0000313" key="9">
    <source>
        <dbReference type="Proteomes" id="UP001178507"/>
    </source>
</evidence>
<keyword evidence="9" id="KW-1185">Reference proteome</keyword>
<dbReference type="EC" id="5.4.2.11" evidence="2"/>
<sequence length="2721" mass="298697">MAFPSAGPVDVSVIKRVAKDDLGLNVQPKVPTFCTALAQIYVRSQPYGGSDKSNNGHRYDSIPFANGMISSGMSCQLIHYTHEEHDKFFEVCKSFHAIIVRCNPGQIKADGGDQAKFDNGMRAMRKLGIQVWPSPDVMEFMGAKDALCKVAHLNIGLEDTLAYYSSEEFAAGFKKTMAFQPRVIKQNRGSSGEGIWIVKLKSGNYCKSYGERSCSDDEVLDMMEANDNHAEEHTVAEFVEFCVRGRTDKSGTWTSKGVGKYLEGGKAAGGQLVDQRFCPRIVEGELRYNMVVDTLVGIIHKKPKEGGISAVGGTGSIYTFYGPEETKFQSLTDNFLKRDLPHVMPSLGLADEPVPLWWTTDFILASPEGTPADQEKWIVGEFNCSCVGISKCLPAYCKDDTPSACFTDIPAEDLKEAQLYGDLMGKKALTILSKAAQGPVDVSPLTQVAKDTLGLRPQPSKPLYKMALAQIYVRSQPYGGSDKSSNGHRYDSIPFANGMISAGMSCQLVHYTHEEHDKFFEVCKSFNAIIVRCNPGQIKADGGDQGKFDNGMRVMRKLGIQVWPSPDVMEFMGAKDALCKVAHLNIGLEDTLAYYSPEEFAAGFKKTMAFQPRVIKQNRGSSGEGIWIIKLKKGDYCKSYGDRSCADDEVLDMMEANDNHSEEHTVAEFIEFCASGRTSKSGTWTSKGVGKYLEGGKAAGGQLVDQRFCPRIVEGELRYNMVVDTLVGIIHKKPKEGGISAVGGTGSIYTFYGPEETKFKALTDNFLKRDLPHVMPSLGLGDEPIPLWWTTDFILASPEGTPADQEKWIVGEFNCSCVGISKCLAAYCKDDTPSAHFFDIASEDLKEAQGYGDLMGLKAKGILDKMQAPVDVSSLTKVAKDNSGLKAQPQNPKYKMALAQIYVRSQPYGGSDKSSNGHRYDSIPFANGMISAGMSCQLIHYVHQEHDKFFGVCKNFDAIIVRCNPGQIKADGGDQAKFDDGMRGMRKLGIQVWPSPDVMEFMGAKDALCKVAHLNIGLEDTLAYYSPEEFAAGFKKTMAFQPRVIKQNRGSSGEGIWIIKLKKGNYCKTYGERSCTDDEVLDMMEANDNHSEEHTVAELIEFCVHGRTAKSGTWTSKGVGKYLEGGKAAGGQLVDQRFCPRIVEGELRYNMISDALVGIIHKKPKEGGISAVGGTGSIYTFYGPEETKFKALTDNFLKTDLPNVMPSLGLANEPIPLWWTTDFILASPEGTPADQEKWIVGEFNCSCVGISKCLAAYCKDDTPNACFDDIAAEDLKEAERYGDLMGVKALSVLETARAPVSVASITKVAKDDLGLLPQPKKPSYKMALAQIYVRSQPYGGSDKSSNGHRYDSMPFANGMISAGMSCQLIHYVHQEHDKFFDVCKNFDAIIVRCNPGQIKADGGDQAKFDDGMRAMRKLGIQVWPSPDVMEFMGAKDALCKVAHLNIGLEDTLAYYSPEEFAAGFKKTMAFQPRVIKQNRGSSGEGIWIIKLKKGDYCKSFGERSCTDDEVLDMMEANDNHSEEHTVAELIEFCVSGRTAKSGTWTSKGVGKYLEGGKAAGGQLVDQRFCPRIVEGELRYNMISDALVGIIHKKPKEGGISAVGGTGSIYTFYGPEETKFKALTDNFLKRDLPYVMPSLGLADEPVPLWWTTDFILASPEGTPADQEKWIVGEFNCSCVGISKCLAAYCKDDTPNASYYDIATEDLKEAEGYGSLMGQKALGILDKVANPISVAGLTKVAADNLGLRRQPANPKYKMALAQIYVRSQPYGGSDKSSNGHRYDSIPFANGMISAGMSCQLIHYVHQEHFKFFDVCKNFDAIIVRCNPGQIKADGGDQAKFDDGMRAMRKLGIQVWPSPDVMEFMGAKDALCKVAHLNIGLEDTLAYYSPEEFAAGFKKTMAFQPRVIKQNRGSSGEGIWIIKLKKGNYCKTYGERSCTDDEVLDMMEANDNHSEEHTVAELIEFCVSGRTAKSGTWTSKGVGKYLEGGKAAGGQLVDQRFCPRIVEGELRYNMVVDTLVGIIHKKPKEGGISAVGGTGSIYTFYGPEETKFKALTDNFLKRDLPHVMPSLGLGDEPVPLWWTTDFILASPEGTPADQEKWIVGEFNCSCVGISKCLAAYCKDDTPNACFNDIALEDLKEAERYGDLMGVKALDILEKARNPVDTSSLTLVAKDNLGLVSQPKKARFKCALAQIYVRSQPYGGSDKSSNGHRYDSVPFANGMISAGMSCQLIHYVHQEHDKFFDVCKNFDAIIVRCNPGQIKADGGDQAKFDEGMRGMRKLGIQVWPSPDVMEFMGAKDALCKVAHLNIGLEDTLAYYSPEEFAAGFKKTMAFQPRVIKQNRGSSGEGIWIIKLKKGNYCKTYGERSCTDDEVLDMMEANDNHSEEHTVAELIEFCVSGRTAKSGTWTSKGVGKYLEGGKAAGGQLVDQRFCPRIVEGELRYNMVVDSLVGIIHKKPKEGGISAVGGTGSIYTFYGPEETKFKALTDNFLKRDLPHVMPSLGLADEPVPLWWTTDFILASPEGTPADQEKWIVGEFNCSCVGISKCLAAYCKDDTPNACFTDISPDDAAEAKRYGDLMGVKARSILSRAKGGLGTRTPGVFKIVFLRHGESDWNVKNIFTGWADVDLSETGCREAVEAGQMLKDEGFKFDIVFTSGPRHSHRLVGPRGVRELLHAGDQQLEAQRAALWWPPGLEQGRDSCKARGEAGEDLAPQLRHPAPRHRQL</sequence>
<name>A0AA36MH49_9DINO</name>
<dbReference type="InterPro" id="IPR029033">
    <property type="entry name" value="His_PPase_superfam"/>
</dbReference>
<dbReference type="EMBL" id="CAUJNA010000062">
    <property type="protein sequence ID" value="CAJ1371221.1"/>
    <property type="molecule type" value="Genomic_DNA"/>
</dbReference>
<keyword evidence="3" id="KW-0324">Glycolysis</keyword>
<feature type="domain" description="DUF6815" evidence="7">
    <location>
        <begin position="2004"/>
        <end position="2109"/>
    </location>
</feature>
<feature type="domain" description="DUF6815" evidence="7">
    <location>
        <begin position="283"/>
        <end position="388"/>
    </location>
</feature>
<dbReference type="Pfam" id="PF20668">
    <property type="entry name" value="DUF6815"/>
    <property type="match status" value="6"/>
</dbReference>
<feature type="binding site" evidence="5">
    <location>
        <begin position="2617"/>
        <end position="2618"/>
    </location>
    <ligand>
        <name>substrate</name>
    </ligand>
</feature>
<protein>
    <recommendedName>
        <fullName evidence="2">phosphoglycerate mutase (2,3-diphosphoglycerate-dependent)</fullName>
        <ecNumber evidence="2">5.4.2.11</ecNumber>
    </recommendedName>
</protein>
<reference evidence="8" key="1">
    <citation type="submission" date="2023-08" db="EMBL/GenBank/DDBJ databases">
        <authorList>
            <person name="Chen Y."/>
            <person name="Shah S."/>
            <person name="Dougan E. K."/>
            <person name="Thang M."/>
            <person name="Chan C."/>
        </authorList>
    </citation>
    <scope>NUCLEOTIDE SEQUENCE</scope>
</reference>
<evidence type="ECO:0000256" key="5">
    <source>
        <dbReference type="PIRSR" id="PIRSR613078-2"/>
    </source>
</evidence>
<comment type="caution">
    <text evidence="8">The sequence shown here is derived from an EMBL/GenBank/DDBJ whole genome shotgun (WGS) entry which is preliminary data.</text>
</comment>
<dbReference type="InterPro" id="IPR049212">
    <property type="entry name" value="DUF6815"/>
</dbReference>
<evidence type="ECO:0000256" key="1">
    <source>
        <dbReference type="ARBA" id="ARBA00006717"/>
    </source>
</evidence>
<organism evidence="8 9">
    <name type="scientific">Effrenium voratum</name>
    <dbReference type="NCBI Taxonomy" id="2562239"/>
    <lineage>
        <taxon>Eukaryota</taxon>
        <taxon>Sar</taxon>
        <taxon>Alveolata</taxon>
        <taxon>Dinophyceae</taxon>
        <taxon>Suessiales</taxon>
        <taxon>Symbiodiniaceae</taxon>
        <taxon>Effrenium</taxon>
    </lineage>
</organism>
<dbReference type="NCBIfam" id="NF033816">
    <property type="entry name" value="Cj0069_fam"/>
    <property type="match status" value="6"/>
</dbReference>
<dbReference type="Gene3D" id="3.40.50.1240">
    <property type="entry name" value="Phosphoglycerate mutase-like"/>
    <property type="match status" value="1"/>
</dbReference>
<dbReference type="Proteomes" id="UP001178507">
    <property type="component" value="Unassembled WGS sequence"/>
</dbReference>
<dbReference type="GO" id="GO:0004619">
    <property type="term" value="F:phosphoglycerate mutase activity"/>
    <property type="evidence" value="ECO:0007669"/>
    <property type="project" value="UniProtKB-EC"/>
</dbReference>
<feature type="region of interest" description="Disordered" evidence="6">
    <location>
        <begin position="2695"/>
        <end position="2721"/>
    </location>
</feature>
<evidence type="ECO:0000259" key="7">
    <source>
        <dbReference type="Pfam" id="PF20668"/>
    </source>
</evidence>
<feature type="binding site" evidence="5">
    <location>
        <begin position="2604"/>
        <end position="2611"/>
    </location>
    <ligand>
        <name>substrate</name>
    </ligand>
</feature>
<accession>A0AA36MH49</accession>